<accession>A0ABD1FPL7</accession>
<protein>
    <submittedName>
        <fullName evidence="1">Uncharacterized protein</fullName>
    </submittedName>
</protein>
<proteinExistence type="predicted"/>
<gene>
    <name evidence="1" type="ORF">AAHA92_33617</name>
</gene>
<evidence type="ECO:0000313" key="2">
    <source>
        <dbReference type="Proteomes" id="UP001567538"/>
    </source>
</evidence>
<keyword evidence="2" id="KW-1185">Reference proteome</keyword>
<evidence type="ECO:0000313" key="1">
    <source>
        <dbReference type="EMBL" id="KAL1533776.1"/>
    </source>
</evidence>
<organism evidence="1 2">
    <name type="scientific">Salvia divinorum</name>
    <name type="common">Maria pastora</name>
    <name type="synonym">Diviner's sage</name>
    <dbReference type="NCBI Taxonomy" id="28513"/>
    <lineage>
        <taxon>Eukaryota</taxon>
        <taxon>Viridiplantae</taxon>
        <taxon>Streptophyta</taxon>
        <taxon>Embryophyta</taxon>
        <taxon>Tracheophyta</taxon>
        <taxon>Spermatophyta</taxon>
        <taxon>Magnoliopsida</taxon>
        <taxon>eudicotyledons</taxon>
        <taxon>Gunneridae</taxon>
        <taxon>Pentapetalae</taxon>
        <taxon>asterids</taxon>
        <taxon>lamiids</taxon>
        <taxon>Lamiales</taxon>
        <taxon>Lamiaceae</taxon>
        <taxon>Nepetoideae</taxon>
        <taxon>Mentheae</taxon>
        <taxon>Salviinae</taxon>
        <taxon>Salvia</taxon>
        <taxon>Salvia subgen. Calosphace</taxon>
    </lineage>
</organism>
<comment type="caution">
    <text evidence="1">The sequence shown here is derived from an EMBL/GenBank/DDBJ whole genome shotgun (WGS) entry which is preliminary data.</text>
</comment>
<sequence>MAYALLKGFNDVDSTIQLQNRTLEITPDDVYVTLGLPRVDTVLISPCADGYCRIHIDYLFDDISTVKDYNWCAYTLESLAVAQRSWRNGKNSPFTGPISFLVAFYVDRVYHKTLLVSRSRAEMKCSTALRSPFFERAVKVSNKLNPEERIMFYWLMTTHNGNE</sequence>
<reference evidence="1 2" key="1">
    <citation type="submission" date="2024-06" db="EMBL/GenBank/DDBJ databases">
        <title>A chromosome level genome sequence of Diviner's sage (Salvia divinorum).</title>
        <authorList>
            <person name="Ford S.A."/>
            <person name="Ro D.-K."/>
            <person name="Ness R.W."/>
            <person name="Phillips M.A."/>
        </authorList>
    </citation>
    <scope>NUCLEOTIDE SEQUENCE [LARGE SCALE GENOMIC DNA]</scope>
    <source>
        <strain evidence="1">SAF-2024a</strain>
        <tissue evidence="1">Leaf</tissue>
    </source>
</reference>
<dbReference type="AlphaFoldDB" id="A0ABD1FPL7"/>
<dbReference type="EMBL" id="JBEAFC010000014">
    <property type="protein sequence ID" value="KAL1533776.1"/>
    <property type="molecule type" value="Genomic_DNA"/>
</dbReference>
<dbReference type="Proteomes" id="UP001567538">
    <property type="component" value="Unassembled WGS sequence"/>
</dbReference>
<name>A0ABD1FPL7_SALDI</name>